<dbReference type="EMBL" id="STGY01000007">
    <property type="protein sequence ID" value="THV43070.1"/>
    <property type="molecule type" value="Genomic_DNA"/>
</dbReference>
<dbReference type="PANTHER" id="PTHR43046">
    <property type="entry name" value="GDP-MANNOSE MANNOSYL HYDROLASE"/>
    <property type="match status" value="1"/>
</dbReference>
<dbReference type="RefSeq" id="WP_136532911.1">
    <property type="nucleotide sequence ID" value="NZ_STGY01000007.1"/>
</dbReference>
<dbReference type="SUPFAM" id="SSF55811">
    <property type="entry name" value="Nudix"/>
    <property type="match status" value="1"/>
</dbReference>
<sequence>MGRKSRSTYPLAVHVLLFDGDDVLFLQRAGTGYADGQWSVPAGHVELGENASAAAIRECAEEVGVEIAPAHLKLALTQHKRDPIDGDERVDLFFRASDFAGEPRNLEPHKCAGLKWAAPKDMTAVVGYVRHALDRIEHGETYAEYGW</sequence>
<dbReference type="InterPro" id="IPR015797">
    <property type="entry name" value="NUDIX_hydrolase-like_dom_sf"/>
</dbReference>
<dbReference type="InterPro" id="IPR000086">
    <property type="entry name" value="NUDIX_hydrolase_dom"/>
</dbReference>
<evidence type="ECO:0000313" key="5">
    <source>
        <dbReference type="Proteomes" id="UP000308760"/>
    </source>
</evidence>
<dbReference type="PROSITE" id="PS51462">
    <property type="entry name" value="NUDIX"/>
    <property type="match status" value="1"/>
</dbReference>
<dbReference type="PANTHER" id="PTHR43046:SF14">
    <property type="entry name" value="MUTT_NUDIX FAMILY PROTEIN"/>
    <property type="match status" value="1"/>
</dbReference>
<comment type="caution">
    <text evidence="4">The sequence shown here is derived from an EMBL/GenBank/DDBJ whole genome shotgun (WGS) entry which is preliminary data.</text>
</comment>
<comment type="cofactor">
    <cofactor evidence="1">
        <name>Mg(2+)</name>
        <dbReference type="ChEBI" id="CHEBI:18420"/>
    </cofactor>
</comment>
<dbReference type="PRINTS" id="PR00502">
    <property type="entry name" value="NUDIXFAMILY"/>
</dbReference>
<feature type="domain" description="Nudix hydrolase" evidence="3">
    <location>
        <begin position="8"/>
        <end position="147"/>
    </location>
</feature>
<evidence type="ECO:0000256" key="1">
    <source>
        <dbReference type="ARBA" id="ARBA00001946"/>
    </source>
</evidence>
<dbReference type="Proteomes" id="UP000308760">
    <property type="component" value="Unassembled WGS sequence"/>
</dbReference>
<evidence type="ECO:0000313" key="4">
    <source>
        <dbReference type="EMBL" id="THV43070.1"/>
    </source>
</evidence>
<evidence type="ECO:0000259" key="3">
    <source>
        <dbReference type="PROSITE" id="PS51462"/>
    </source>
</evidence>
<evidence type="ECO:0000256" key="2">
    <source>
        <dbReference type="ARBA" id="ARBA00022801"/>
    </source>
</evidence>
<dbReference type="AlphaFoldDB" id="A0A4S8QFB9"/>
<dbReference type="CDD" id="cd04683">
    <property type="entry name" value="NUDIX_Hydrolase"/>
    <property type="match status" value="1"/>
</dbReference>
<organism evidence="4 5">
    <name type="scientific">Glycomyces buryatensis</name>
    <dbReference type="NCBI Taxonomy" id="2570927"/>
    <lineage>
        <taxon>Bacteria</taxon>
        <taxon>Bacillati</taxon>
        <taxon>Actinomycetota</taxon>
        <taxon>Actinomycetes</taxon>
        <taxon>Glycomycetales</taxon>
        <taxon>Glycomycetaceae</taxon>
        <taxon>Glycomyces</taxon>
    </lineage>
</organism>
<keyword evidence="2" id="KW-0378">Hydrolase</keyword>
<name>A0A4S8QFB9_9ACTN</name>
<keyword evidence="5" id="KW-1185">Reference proteome</keyword>
<proteinExistence type="predicted"/>
<protein>
    <submittedName>
        <fullName evidence="4">NUDIX domain-containing protein</fullName>
    </submittedName>
</protein>
<dbReference type="Gene3D" id="3.90.79.10">
    <property type="entry name" value="Nucleoside Triphosphate Pyrophosphohydrolase"/>
    <property type="match status" value="1"/>
</dbReference>
<dbReference type="Pfam" id="PF00293">
    <property type="entry name" value="NUDIX"/>
    <property type="match status" value="1"/>
</dbReference>
<reference evidence="4 5" key="2">
    <citation type="submission" date="2019-05" db="EMBL/GenBank/DDBJ databases">
        <title>Glycomyces buryatensis sp. nov.</title>
        <authorList>
            <person name="Nikitina E."/>
        </authorList>
    </citation>
    <scope>NUCLEOTIDE SEQUENCE [LARGE SCALE GENOMIC DNA]</scope>
    <source>
        <strain evidence="4 5">18</strain>
    </source>
</reference>
<accession>A0A4S8QFB9</accession>
<gene>
    <name evidence="4" type="ORF">FAB82_02205</name>
</gene>
<dbReference type="InterPro" id="IPR020476">
    <property type="entry name" value="Nudix_hydrolase"/>
</dbReference>
<dbReference type="GO" id="GO:0016787">
    <property type="term" value="F:hydrolase activity"/>
    <property type="evidence" value="ECO:0007669"/>
    <property type="project" value="UniProtKB-KW"/>
</dbReference>
<dbReference type="OrthoDB" id="21342at2"/>
<reference evidence="5" key="1">
    <citation type="submission" date="2019-04" db="EMBL/GenBank/DDBJ databases">
        <title>Nocardioides xinjiangensis sp. nov.</title>
        <authorList>
            <person name="Liu S."/>
        </authorList>
    </citation>
    <scope>NUCLEOTIDE SEQUENCE [LARGE SCALE GENOMIC DNA]</scope>
    <source>
        <strain evidence="5">18</strain>
    </source>
</reference>